<evidence type="ECO:0000313" key="2">
    <source>
        <dbReference type="Proteomes" id="UP001497516"/>
    </source>
</evidence>
<dbReference type="EMBL" id="OZ034819">
    <property type="protein sequence ID" value="CAL1398448.1"/>
    <property type="molecule type" value="Genomic_DNA"/>
</dbReference>
<protein>
    <submittedName>
        <fullName evidence="1">Uncharacterized protein</fullName>
    </submittedName>
</protein>
<name>A0AAV2FJL0_9ROSI</name>
<proteinExistence type="predicted"/>
<dbReference type="AlphaFoldDB" id="A0AAV2FJL0"/>
<gene>
    <name evidence="1" type="ORF">LTRI10_LOCUS38681</name>
</gene>
<dbReference type="Proteomes" id="UP001497516">
    <property type="component" value="Chromosome 6"/>
</dbReference>
<reference evidence="1 2" key="1">
    <citation type="submission" date="2024-04" db="EMBL/GenBank/DDBJ databases">
        <authorList>
            <person name="Fracassetti M."/>
        </authorList>
    </citation>
    <scope>NUCLEOTIDE SEQUENCE [LARGE SCALE GENOMIC DNA]</scope>
</reference>
<organism evidence="1 2">
    <name type="scientific">Linum trigynum</name>
    <dbReference type="NCBI Taxonomy" id="586398"/>
    <lineage>
        <taxon>Eukaryota</taxon>
        <taxon>Viridiplantae</taxon>
        <taxon>Streptophyta</taxon>
        <taxon>Embryophyta</taxon>
        <taxon>Tracheophyta</taxon>
        <taxon>Spermatophyta</taxon>
        <taxon>Magnoliopsida</taxon>
        <taxon>eudicotyledons</taxon>
        <taxon>Gunneridae</taxon>
        <taxon>Pentapetalae</taxon>
        <taxon>rosids</taxon>
        <taxon>fabids</taxon>
        <taxon>Malpighiales</taxon>
        <taxon>Linaceae</taxon>
        <taxon>Linum</taxon>
    </lineage>
</organism>
<accession>A0AAV2FJL0</accession>
<evidence type="ECO:0000313" key="1">
    <source>
        <dbReference type="EMBL" id="CAL1398448.1"/>
    </source>
</evidence>
<sequence length="76" mass="8330">MNAPVLLPLSRFFQAVTLHMPPAPLPTLPLISVQLHLHSISSIPSYLTSNLTFKALASSFPIVIIRVSSHCLEIIQ</sequence>
<keyword evidence="2" id="KW-1185">Reference proteome</keyword>